<dbReference type="AlphaFoldDB" id="A0A6A5Z478"/>
<evidence type="ECO:0000313" key="1">
    <source>
        <dbReference type="EMBL" id="KAF2113697.1"/>
    </source>
</evidence>
<name>A0A6A5Z478_9PLEO</name>
<keyword evidence="2" id="KW-1185">Reference proteome</keyword>
<reference evidence="1" key="1">
    <citation type="journal article" date="2020" name="Stud. Mycol.">
        <title>101 Dothideomycetes genomes: a test case for predicting lifestyles and emergence of pathogens.</title>
        <authorList>
            <person name="Haridas S."/>
            <person name="Albert R."/>
            <person name="Binder M."/>
            <person name="Bloem J."/>
            <person name="Labutti K."/>
            <person name="Salamov A."/>
            <person name="Andreopoulos B."/>
            <person name="Baker S."/>
            <person name="Barry K."/>
            <person name="Bills G."/>
            <person name="Bluhm B."/>
            <person name="Cannon C."/>
            <person name="Castanera R."/>
            <person name="Culley D."/>
            <person name="Daum C."/>
            <person name="Ezra D."/>
            <person name="Gonzalez J."/>
            <person name="Henrissat B."/>
            <person name="Kuo A."/>
            <person name="Liang C."/>
            <person name="Lipzen A."/>
            <person name="Lutzoni F."/>
            <person name="Magnuson J."/>
            <person name="Mondo S."/>
            <person name="Nolan M."/>
            <person name="Ohm R."/>
            <person name="Pangilinan J."/>
            <person name="Park H.-J."/>
            <person name="Ramirez L."/>
            <person name="Alfaro M."/>
            <person name="Sun H."/>
            <person name="Tritt A."/>
            <person name="Yoshinaga Y."/>
            <person name="Zwiers L.-H."/>
            <person name="Turgeon B."/>
            <person name="Goodwin S."/>
            <person name="Spatafora J."/>
            <person name="Crous P."/>
            <person name="Grigoriev I."/>
        </authorList>
    </citation>
    <scope>NUCLEOTIDE SEQUENCE</scope>
    <source>
        <strain evidence="1">CBS 627.86</strain>
    </source>
</reference>
<organism evidence="1 2">
    <name type="scientific">Lophiotrema nucula</name>
    <dbReference type="NCBI Taxonomy" id="690887"/>
    <lineage>
        <taxon>Eukaryota</taxon>
        <taxon>Fungi</taxon>
        <taxon>Dikarya</taxon>
        <taxon>Ascomycota</taxon>
        <taxon>Pezizomycotina</taxon>
        <taxon>Dothideomycetes</taxon>
        <taxon>Pleosporomycetidae</taxon>
        <taxon>Pleosporales</taxon>
        <taxon>Lophiotremataceae</taxon>
        <taxon>Lophiotrema</taxon>
    </lineage>
</organism>
<proteinExistence type="predicted"/>
<dbReference type="EMBL" id="ML977327">
    <property type="protein sequence ID" value="KAF2113697.1"/>
    <property type="molecule type" value="Genomic_DNA"/>
</dbReference>
<gene>
    <name evidence="1" type="ORF">BDV96DRAFT_647947</name>
</gene>
<dbReference type="Proteomes" id="UP000799770">
    <property type="component" value="Unassembled WGS sequence"/>
</dbReference>
<evidence type="ECO:0000313" key="2">
    <source>
        <dbReference type="Proteomes" id="UP000799770"/>
    </source>
</evidence>
<protein>
    <submittedName>
        <fullName evidence="1">Uncharacterized protein</fullName>
    </submittedName>
</protein>
<accession>A0A6A5Z478</accession>
<sequence length="207" mass="23855">MDPTARNRVIEWILLQATHVPAIFTKIKLTFTEKLSEACKRVDDRSNDEISTTARLCILEEVIKVGEAGKPINDTLEGARAEKYRLEVELWKKISRPKLDEDQVNLINGHRWVVANMKLLRRPEGVEKWDITTLQKENATMQETFEFTRKWYGDAVELMEKLANLQRAMRMIAFNNLSREMQKTLDPPCGRSVGLTDLKNQGNAEPT</sequence>